<proteinExistence type="predicted"/>
<reference evidence="1 2" key="1">
    <citation type="submission" date="2019-12" db="EMBL/GenBank/DDBJ databases">
        <title>Salinicoccus cyprini sp. nov., isolated from gastro-intestinal tract of mirror carp, Cyprinus carpio var. specularis, collected from Gobind Sagar Reservoir, Himachal Pradesh, India.</title>
        <authorList>
            <person name="Talwar C."/>
            <person name="Singh A.K."/>
            <person name="Lal R."/>
            <person name="Negi R.K."/>
        </authorList>
    </citation>
    <scope>NUCLEOTIDE SEQUENCE [LARGE SCALE GENOMIC DNA]</scope>
    <source>
        <strain evidence="1 2">J-82</strain>
    </source>
</reference>
<dbReference type="AlphaFoldDB" id="A0A6N8TY84"/>
<evidence type="ECO:0000313" key="1">
    <source>
        <dbReference type="EMBL" id="MXQ50938.1"/>
    </source>
</evidence>
<dbReference type="OrthoDB" id="2462219at2"/>
<comment type="caution">
    <text evidence="1">The sequence shown here is derived from an EMBL/GenBank/DDBJ whole genome shotgun (WGS) entry which is preliminary data.</text>
</comment>
<sequence length="617" mass="72124">MNREFQSKPFILSKRALVNVQNDFDHVEALSSAHLYYDDKTEVTDSSNHGIRILLIGYILDITDGNRSSSEILTELCQLYQSENKESFYEKLDFLNGRYILIADDGSDTVLFTDATCLRPVFYWNKEILGSHEVLVREVVEGENNIELSVQKFKMNGFLDYTSTQSVYKMNPNVFYSAVGMQFIRYYPRAQSKVSEVDEIVAKTIDFYQPQVEWLNRNYPLIYQSLTGGYDSKISLAITKPTMNKVQYFTYMIDLENTPDSQFSRIYRKDKDLVDRLVYNLNIDDNHTYYYFNEYPLPKDYEKTISRNTSSSHSYVLSHLTHREFEKNSIHVKSTIYEIAKLPFSANHINAQTDEELLNVIVNWAPKTLRKEPEKLLDMYRSFAERVDMEQVALYGYNLPVMLYWETRMGNWHSNITQETDNVLETFVFVNNRHMLNQFMYLDTQARKNRTYFDKVVSNKWPILNYFIPNRYETLEDRIAMQANDGASQTRGSASRARVELTHYGINVRDISNLEVAAQADHIEIRPLQGTKLKDEEITLTLANNDESDKPLVLEGYYNHPSKNIFIALNGEKFSINDYHEGKNVTLKAGEEMKISYHYAKNFDRSSWYKAGMLTIR</sequence>
<gene>
    <name evidence="1" type="ORF">GQ671_06605</name>
</gene>
<dbReference type="Proteomes" id="UP000436284">
    <property type="component" value="Unassembled WGS sequence"/>
</dbReference>
<keyword evidence="2" id="KW-1185">Reference proteome</keyword>
<dbReference type="EMBL" id="WUUK01000002">
    <property type="protein sequence ID" value="MXQ50938.1"/>
    <property type="molecule type" value="Genomic_DNA"/>
</dbReference>
<organism evidence="1 2">
    <name type="scientific">Salinicoccus hispanicus</name>
    <dbReference type="NCBI Taxonomy" id="157225"/>
    <lineage>
        <taxon>Bacteria</taxon>
        <taxon>Bacillati</taxon>
        <taxon>Bacillota</taxon>
        <taxon>Bacilli</taxon>
        <taxon>Bacillales</taxon>
        <taxon>Staphylococcaceae</taxon>
        <taxon>Salinicoccus</taxon>
    </lineage>
</organism>
<protein>
    <submittedName>
        <fullName evidence="1">Uncharacterized protein</fullName>
    </submittedName>
</protein>
<name>A0A6N8TY84_9STAP</name>
<accession>A0A6N8TY84</accession>
<evidence type="ECO:0000313" key="2">
    <source>
        <dbReference type="Proteomes" id="UP000436284"/>
    </source>
</evidence>
<dbReference type="RefSeq" id="WP_160654490.1">
    <property type="nucleotide sequence ID" value="NZ_JBHRWU010000001.1"/>
</dbReference>